<dbReference type="STRING" id="208439.AJAP_38275"/>
<reference evidence="2 3" key="1">
    <citation type="journal article" date="2014" name="J. Biotechnol.">
        <title>Complete genome sequence of the actinobacterium Amycolatopsis japonica MG417-CF17(T) (=DSM 44213T) producing (S,S)-N,N'-ethylenediaminedisuccinic acid.</title>
        <authorList>
            <person name="Stegmann E."/>
            <person name="Albersmeier A."/>
            <person name="Spohn M."/>
            <person name="Gert H."/>
            <person name="Weber T."/>
            <person name="Wohlleben W."/>
            <person name="Kalinowski J."/>
            <person name="Ruckert C."/>
        </authorList>
    </citation>
    <scope>NUCLEOTIDE SEQUENCE [LARGE SCALE GENOMIC DNA]</scope>
    <source>
        <strain evidence="3">MG417-CF17 (DSM 44213)</strain>
    </source>
</reference>
<gene>
    <name evidence="2" type="ORF">AJAP_38275</name>
</gene>
<feature type="transmembrane region" description="Helical" evidence="1">
    <location>
        <begin position="83"/>
        <end position="102"/>
    </location>
</feature>
<protein>
    <submittedName>
        <fullName evidence="2">Putative membrane protein</fullName>
    </submittedName>
</protein>
<feature type="transmembrane region" description="Helical" evidence="1">
    <location>
        <begin position="131"/>
        <end position="151"/>
    </location>
</feature>
<name>A0A075V7Q3_9PSEU</name>
<dbReference type="eggNOG" id="COG1018">
    <property type="taxonomic scope" value="Bacteria"/>
</dbReference>
<dbReference type="Proteomes" id="UP000028492">
    <property type="component" value="Chromosome"/>
</dbReference>
<keyword evidence="3" id="KW-1185">Reference proteome</keyword>
<dbReference type="EMBL" id="CP008953">
    <property type="protein sequence ID" value="AIG80441.1"/>
    <property type="molecule type" value="Genomic_DNA"/>
</dbReference>
<keyword evidence="1" id="KW-0812">Transmembrane</keyword>
<dbReference type="KEGG" id="aja:AJAP_38275"/>
<keyword evidence="1" id="KW-0472">Membrane</keyword>
<keyword evidence="1" id="KW-1133">Transmembrane helix</keyword>
<evidence type="ECO:0000256" key="1">
    <source>
        <dbReference type="SAM" id="Phobius"/>
    </source>
</evidence>
<evidence type="ECO:0000313" key="3">
    <source>
        <dbReference type="Proteomes" id="UP000028492"/>
    </source>
</evidence>
<dbReference type="HOGENOM" id="CLU_114403_0_0_11"/>
<sequence>MTPRLRKLSLTVHIATSLGWLGAVAAFLALAIVGLAAEDVQAARAAYVATEMVSWLVIVPLSFAALLSGLVQSWGTAWGLLRHYWVTIKLLLTTLATIVLLVHTQVIDHVAETAAQPSLPLEPLSGMRTQLVVDAGAAILILLATTALAVYKPRGLTRYGQRKARRA</sequence>
<feature type="transmembrane region" description="Helical" evidence="1">
    <location>
        <begin position="52"/>
        <end position="71"/>
    </location>
</feature>
<organism evidence="2 3">
    <name type="scientific">Amycolatopsis japonica</name>
    <dbReference type="NCBI Taxonomy" id="208439"/>
    <lineage>
        <taxon>Bacteria</taxon>
        <taxon>Bacillati</taxon>
        <taxon>Actinomycetota</taxon>
        <taxon>Actinomycetes</taxon>
        <taxon>Pseudonocardiales</taxon>
        <taxon>Pseudonocardiaceae</taxon>
        <taxon>Amycolatopsis</taxon>
        <taxon>Amycolatopsis japonica group</taxon>
    </lineage>
</organism>
<feature type="transmembrane region" description="Helical" evidence="1">
    <location>
        <begin position="12"/>
        <end position="37"/>
    </location>
</feature>
<evidence type="ECO:0000313" key="2">
    <source>
        <dbReference type="EMBL" id="AIG80441.1"/>
    </source>
</evidence>
<dbReference type="AlphaFoldDB" id="A0A075V7Q3"/>
<accession>A0A075V7Q3</accession>
<dbReference type="RefSeq" id="WP_038520461.1">
    <property type="nucleotide sequence ID" value="NZ_CP008953.1"/>
</dbReference>
<proteinExistence type="predicted"/>